<dbReference type="STRING" id="641147.HMPREF9021_02326"/>
<reference evidence="4 5" key="2">
    <citation type="submission" date="2011-10" db="EMBL/GenBank/DDBJ databases">
        <title>The Genome Sequence of Simonsiella muelleri ATCC 29453.</title>
        <authorList>
            <consortium name="The Broad Institute Genome Sequencing Platform"/>
            <consortium name="The Broad Institute Genome Sequencing Center for Infectious Disease"/>
            <person name="Earl A."/>
            <person name="Ward D."/>
            <person name="Feldgarden M."/>
            <person name="Gevers D."/>
            <person name="Izard J."/>
            <person name="Baranova O.V."/>
            <person name="Blanton J.M."/>
            <person name="Tanner A.C."/>
            <person name="Dewhirst F."/>
            <person name="Young S.K."/>
            <person name="Zeng Q."/>
            <person name="Gargeya S."/>
            <person name="Fitzgerald M."/>
            <person name="Haas B."/>
            <person name="Abouelleil A."/>
            <person name="Alvarado L."/>
            <person name="Arachchi H.M."/>
            <person name="Berlin A."/>
            <person name="Brown A."/>
            <person name="Chapman S.B."/>
            <person name="Chen Z."/>
            <person name="Dunbar C."/>
            <person name="Freedman E."/>
            <person name="Gearin G."/>
            <person name="Goldberg J."/>
            <person name="Griggs A."/>
            <person name="Gujja S."/>
            <person name="Heiman D."/>
            <person name="Howarth C."/>
            <person name="Larson L."/>
            <person name="Lui A."/>
            <person name="MacDonald P.J.P."/>
            <person name="Montmayeur A."/>
            <person name="Murphy C."/>
            <person name="Neiman D."/>
            <person name="Pearson M."/>
            <person name="Priest M."/>
            <person name="Roberts A."/>
            <person name="Saif S."/>
            <person name="Shea T."/>
            <person name="Shenoy N."/>
            <person name="Sisk P."/>
            <person name="Stolte C."/>
            <person name="Sykes S."/>
            <person name="Wortman J."/>
            <person name="Nusbaum C."/>
            <person name="Birren B."/>
        </authorList>
    </citation>
    <scope>NUCLEOTIDE SEQUENCE [LARGE SCALE GENOMIC DNA]</scope>
    <source>
        <strain evidence="4 5">ATCC 29453</strain>
    </source>
</reference>
<keyword evidence="1" id="KW-1133">Transmembrane helix</keyword>
<feature type="signal peptide" evidence="2">
    <location>
        <begin position="1"/>
        <end position="33"/>
    </location>
</feature>
<evidence type="ECO:0008006" key="6">
    <source>
        <dbReference type="Google" id="ProtNLM"/>
    </source>
</evidence>
<organism evidence="4 5">
    <name type="scientific">Simonsiella muelleri ATCC 29453</name>
    <dbReference type="NCBI Taxonomy" id="641147"/>
    <lineage>
        <taxon>Bacteria</taxon>
        <taxon>Pseudomonadati</taxon>
        <taxon>Pseudomonadota</taxon>
        <taxon>Betaproteobacteria</taxon>
        <taxon>Neisseriales</taxon>
        <taxon>Neisseriaceae</taxon>
        <taxon>Simonsiella</taxon>
    </lineage>
</organism>
<dbReference type="EMBL" id="ADCY02000062">
    <property type="protein sequence ID" value="EJZ50109.1"/>
    <property type="molecule type" value="Genomic_DNA"/>
</dbReference>
<reference evidence="4 5" key="1">
    <citation type="submission" date="2010-03" db="EMBL/GenBank/DDBJ databases">
        <authorList>
            <consortium name="The Broad Institute Genome Sequencing Platform"/>
            <person name="Ward D."/>
            <person name="Earl A."/>
            <person name="Feldgarden M."/>
            <person name="Gevers D."/>
            <person name="Young S."/>
            <person name="Zeng Q."/>
            <person name="Koehrsen M."/>
            <person name="Alvarado L."/>
            <person name="Berlin A.M."/>
            <person name="Borenstein D."/>
            <person name="Chapman S.B."/>
            <person name="Chen Z."/>
            <person name="Engels R."/>
            <person name="Freedman E."/>
            <person name="Gellesch M."/>
            <person name="Goldberg J."/>
            <person name="Griggs A."/>
            <person name="Gujja S."/>
            <person name="Heilman E.R."/>
            <person name="Heiman D.I."/>
            <person name="Hepburn T.A."/>
            <person name="Howarth C."/>
            <person name="Jen D."/>
            <person name="Larson L."/>
            <person name="Mehta T."/>
            <person name="Park D."/>
            <person name="Pearson M."/>
            <person name="Richards J."/>
            <person name="Roberts A."/>
            <person name="Saif S."/>
            <person name="Shea T.D."/>
            <person name="Shenoy N."/>
            <person name="Sisk P."/>
            <person name="Stolte C."/>
            <person name="Sykes S.N."/>
            <person name="Walk T."/>
            <person name="White J."/>
            <person name="Yandava C."/>
            <person name="Izard J."/>
            <person name="Baranova O.V."/>
            <person name="Blanton J.M."/>
            <person name="Tanner A.C."/>
            <person name="Dewhirst F."/>
            <person name="Haas B."/>
            <person name="Nusbaum C."/>
            <person name="Birren B."/>
        </authorList>
    </citation>
    <scope>NUCLEOTIDE SEQUENCE [LARGE SCALE GENOMIC DNA]</scope>
    <source>
        <strain evidence="4 5">ATCC 29453</strain>
    </source>
</reference>
<evidence type="ECO:0000313" key="3">
    <source>
        <dbReference type="EMBL" id="EFG29833.1"/>
    </source>
</evidence>
<evidence type="ECO:0000313" key="5">
    <source>
        <dbReference type="Proteomes" id="UP000017813"/>
    </source>
</evidence>
<sequence>MKANIKQVCRAVSDKATSAVIVGSALLATNSFAGPLAEAVKAETSDFKTDLYAVGGVVIGLAMVGVGVAMVVRMMRRA</sequence>
<keyword evidence="5" id="KW-1185">Reference proteome</keyword>
<feature type="chain" id="PRO_5014594182" description="Major coat protein" evidence="2">
    <location>
        <begin position="34"/>
        <end position="78"/>
    </location>
</feature>
<keyword evidence="1" id="KW-0472">Membrane</keyword>
<keyword evidence="1" id="KW-0812">Transmembrane</keyword>
<keyword evidence="2" id="KW-0732">Signal</keyword>
<evidence type="ECO:0000313" key="4">
    <source>
        <dbReference type="EMBL" id="EJZ50109.1"/>
    </source>
</evidence>
<name>U6Q2K6_9NEIS</name>
<dbReference type="RefSeq" id="WP_002643001.1">
    <property type="nucleotide sequence ID" value="NZ_CP019448.1"/>
</dbReference>
<feature type="transmembrane region" description="Helical" evidence="1">
    <location>
        <begin position="49"/>
        <end position="72"/>
    </location>
</feature>
<evidence type="ECO:0000256" key="2">
    <source>
        <dbReference type="SAM" id="SignalP"/>
    </source>
</evidence>
<dbReference type="KEGG" id="smur:BWP33_04995"/>
<gene>
    <name evidence="3" type="ORF">HMPREF9021_02326</name>
    <name evidence="4" type="ORF">HMPREF9021_02653</name>
</gene>
<accession>U6Q2K6</accession>
<dbReference type="HOGENOM" id="CLU_2620116_0_0_4"/>
<dbReference type="AlphaFoldDB" id="U6Q2K6"/>
<dbReference type="EMBL" id="ADCY02000072">
    <property type="protein sequence ID" value="EFG29833.1"/>
    <property type="molecule type" value="Genomic_DNA"/>
</dbReference>
<dbReference type="Proteomes" id="UP000017813">
    <property type="component" value="Unassembled WGS sequence"/>
</dbReference>
<comment type="caution">
    <text evidence="4">The sequence shown here is derived from an EMBL/GenBank/DDBJ whole genome shotgun (WGS) entry which is preliminary data.</text>
</comment>
<protein>
    <recommendedName>
        <fullName evidence="6">Major coat protein</fullName>
    </recommendedName>
</protein>
<evidence type="ECO:0000256" key="1">
    <source>
        <dbReference type="SAM" id="Phobius"/>
    </source>
</evidence>
<dbReference type="KEGG" id="smur:BWP33_03575"/>
<proteinExistence type="predicted"/>